<dbReference type="InterPro" id="IPR051055">
    <property type="entry name" value="PIF1_helicase"/>
</dbReference>
<dbReference type="Proteomes" id="UP001174136">
    <property type="component" value="Unassembled WGS sequence"/>
</dbReference>
<keyword evidence="1" id="KW-0067">ATP-binding</keyword>
<dbReference type="GO" id="GO:0004386">
    <property type="term" value="F:helicase activity"/>
    <property type="evidence" value="ECO:0007669"/>
    <property type="project" value="UniProtKB-KW"/>
</dbReference>
<dbReference type="AlphaFoldDB" id="A0AA47P2F9"/>
<keyword evidence="2" id="KW-1185">Reference proteome</keyword>
<proteinExistence type="predicted"/>
<protein>
    <submittedName>
        <fullName evidence="1">ATP-dependent DNA helicase PIF1</fullName>
    </submittedName>
</protein>
<keyword evidence="1" id="KW-0547">Nucleotide-binding</keyword>
<dbReference type="EMBL" id="JAOPHQ010002862">
    <property type="protein sequence ID" value="KAK0145353.1"/>
    <property type="molecule type" value="Genomic_DNA"/>
</dbReference>
<keyword evidence="1" id="KW-0378">Hydrolase</keyword>
<accession>A0AA47P2F9</accession>
<evidence type="ECO:0000313" key="1">
    <source>
        <dbReference type="EMBL" id="KAK0145353.1"/>
    </source>
</evidence>
<evidence type="ECO:0000313" key="2">
    <source>
        <dbReference type="Proteomes" id="UP001174136"/>
    </source>
</evidence>
<dbReference type="PANTHER" id="PTHR47642:SF3">
    <property type="entry name" value="ATP-DEPENDENT DNA HELICASE"/>
    <property type="match status" value="1"/>
</dbReference>
<name>A0AA47P2F9_MERPO</name>
<sequence length="280" mass="31224">MGSTGIEAEERVTKHGGVRRQFPLKLAWACTVHKKIFAAGQAYVALSRVRSLSGLVIEDFHEKAIYCKDNIQAAIATMPPFLVTNDTGCNSTASSFNVFLMNVQNLTQHVTDLALCTQHLQLNCIAVTETWLPAVSSLETVKVDGYAFHNHPIRVVPGRRSEIRFLKDFSGLTVQDQQHGGVGIYSADNLAYITQLLSWEISSIGKLMTDKGFIQIVKQATTEKGTLIDHVYVKTTHYDVGYSLLSCRHISVTMKGFYVHLHLGVWNRNKDNFNIFCLSC</sequence>
<organism evidence="1 2">
    <name type="scientific">Merluccius polli</name>
    <name type="common">Benguela hake</name>
    <name type="synonym">Merluccius cadenati</name>
    <dbReference type="NCBI Taxonomy" id="89951"/>
    <lineage>
        <taxon>Eukaryota</taxon>
        <taxon>Metazoa</taxon>
        <taxon>Chordata</taxon>
        <taxon>Craniata</taxon>
        <taxon>Vertebrata</taxon>
        <taxon>Euteleostomi</taxon>
        <taxon>Actinopterygii</taxon>
        <taxon>Neopterygii</taxon>
        <taxon>Teleostei</taxon>
        <taxon>Neoteleostei</taxon>
        <taxon>Acanthomorphata</taxon>
        <taxon>Zeiogadaria</taxon>
        <taxon>Gadariae</taxon>
        <taxon>Gadiformes</taxon>
        <taxon>Gadoidei</taxon>
        <taxon>Merlucciidae</taxon>
        <taxon>Merluccius</taxon>
    </lineage>
</organism>
<comment type="caution">
    <text evidence="1">The sequence shown here is derived from an EMBL/GenBank/DDBJ whole genome shotgun (WGS) entry which is preliminary data.</text>
</comment>
<reference evidence="1" key="1">
    <citation type="journal article" date="2023" name="Front. Mar. Sci.">
        <title>A new Merluccius polli reference genome to investigate the effects of global change in West African waters.</title>
        <authorList>
            <person name="Mateo J.L."/>
            <person name="Blanco-Fernandez C."/>
            <person name="Garcia-Vazquez E."/>
            <person name="Machado-Schiaffino G."/>
        </authorList>
    </citation>
    <scope>NUCLEOTIDE SEQUENCE</scope>
    <source>
        <strain evidence="1">C29</strain>
        <tissue evidence="1">Fin</tissue>
    </source>
</reference>
<dbReference type="PANTHER" id="PTHR47642">
    <property type="entry name" value="ATP-DEPENDENT DNA HELICASE"/>
    <property type="match status" value="1"/>
</dbReference>
<keyword evidence="1" id="KW-0347">Helicase</keyword>
<gene>
    <name evidence="1" type="primary">PIF1_5</name>
    <name evidence="1" type="ORF">N1851_015752</name>
</gene>